<protein>
    <submittedName>
        <fullName evidence="7">LysE family translocator</fullName>
    </submittedName>
</protein>
<feature type="transmembrane region" description="Helical" evidence="6">
    <location>
        <begin position="166"/>
        <end position="189"/>
    </location>
</feature>
<dbReference type="PIRSF" id="PIRSF006324">
    <property type="entry name" value="LeuE"/>
    <property type="match status" value="1"/>
</dbReference>
<proteinExistence type="predicted"/>
<feature type="transmembrane region" description="Helical" evidence="6">
    <location>
        <begin position="201"/>
        <end position="219"/>
    </location>
</feature>
<dbReference type="EMBL" id="JAMYZZ010000015">
    <property type="protein sequence ID" value="MCP1258786.1"/>
    <property type="molecule type" value="Genomic_DNA"/>
</dbReference>
<feature type="transmembrane region" description="Helical" evidence="6">
    <location>
        <begin position="83"/>
        <end position="100"/>
    </location>
</feature>
<accession>A0ABT1F0Q3</accession>
<keyword evidence="8" id="KW-1185">Reference proteome</keyword>
<dbReference type="Proteomes" id="UP001523528">
    <property type="component" value="Unassembled WGS sequence"/>
</dbReference>
<dbReference type="InterPro" id="IPR001123">
    <property type="entry name" value="LeuE-type"/>
</dbReference>
<comment type="subcellular location">
    <subcellularLocation>
        <location evidence="1">Cell membrane</location>
        <topology evidence="1">Multi-pass membrane protein</topology>
    </subcellularLocation>
</comment>
<evidence type="ECO:0000256" key="4">
    <source>
        <dbReference type="ARBA" id="ARBA00022989"/>
    </source>
</evidence>
<reference evidence="7 8" key="1">
    <citation type="submission" date="2022-06" db="EMBL/GenBank/DDBJ databases">
        <title>Acetobacer genomes from food samples.</title>
        <authorList>
            <person name="Sombolestani A."/>
        </authorList>
    </citation>
    <scope>NUCLEOTIDE SEQUENCE [LARGE SCALE GENOMIC DNA]</scope>
    <source>
        <strain evidence="7 8">R-83285</strain>
    </source>
</reference>
<feature type="transmembrane region" description="Helical" evidence="6">
    <location>
        <begin position="133"/>
        <end position="154"/>
    </location>
</feature>
<keyword evidence="3 6" id="KW-0812">Transmembrane</keyword>
<feature type="transmembrane region" description="Helical" evidence="6">
    <location>
        <begin position="51"/>
        <end position="77"/>
    </location>
</feature>
<evidence type="ECO:0000256" key="3">
    <source>
        <dbReference type="ARBA" id="ARBA00022692"/>
    </source>
</evidence>
<dbReference type="Pfam" id="PF01810">
    <property type="entry name" value="LysE"/>
    <property type="match status" value="1"/>
</dbReference>
<dbReference type="RefSeq" id="WP_242012554.1">
    <property type="nucleotide sequence ID" value="NZ_JAMYZY010000014.1"/>
</dbReference>
<organism evidence="7 8">
    <name type="scientific">Acetobacter lambici</name>
    <dbReference type="NCBI Taxonomy" id="1332824"/>
    <lineage>
        <taxon>Bacteria</taxon>
        <taxon>Pseudomonadati</taxon>
        <taxon>Pseudomonadota</taxon>
        <taxon>Alphaproteobacteria</taxon>
        <taxon>Acetobacterales</taxon>
        <taxon>Acetobacteraceae</taxon>
        <taxon>Acetobacter</taxon>
    </lineage>
</organism>
<dbReference type="PANTHER" id="PTHR30086:SF20">
    <property type="entry name" value="ARGININE EXPORTER PROTEIN ARGO-RELATED"/>
    <property type="match status" value="1"/>
</dbReference>
<keyword evidence="2" id="KW-1003">Cell membrane</keyword>
<evidence type="ECO:0000256" key="6">
    <source>
        <dbReference type="SAM" id="Phobius"/>
    </source>
</evidence>
<dbReference type="PANTHER" id="PTHR30086">
    <property type="entry name" value="ARGININE EXPORTER PROTEIN ARGO"/>
    <property type="match status" value="1"/>
</dbReference>
<name>A0ABT1F0Q3_9PROT</name>
<evidence type="ECO:0000256" key="1">
    <source>
        <dbReference type="ARBA" id="ARBA00004651"/>
    </source>
</evidence>
<keyword evidence="4 6" id="KW-1133">Transmembrane helix</keyword>
<keyword evidence="5 6" id="KW-0472">Membrane</keyword>
<sequence>MPGVTEQDQVMPHAFLPILTFAAAWGVLVLTPGTETALVIRLGMNVGHKAALGAALGTGTGLAIWGAGTAFGVSALVAASPTLYLALQWAGAFYLAYLGIRLLMPSAGVHDQAEGAAQASQITSMGAGYQRGLLTTCLNPLVGVFDLTAFAQFIPAGVERVSYSLLLAGVQVVMAVAWYAALACLAFSLGRVLSSPRVVRALDMLTGGVFIYFALRLALSGLPA</sequence>
<feature type="transmembrane region" description="Helical" evidence="6">
    <location>
        <begin position="12"/>
        <end position="30"/>
    </location>
</feature>
<evidence type="ECO:0000313" key="8">
    <source>
        <dbReference type="Proteomes" id="UP001523528"/>
    </source>
</evidence>
<evidence type="ECO:0000313" key="7">
    <source>
        <dbReference type="EMBL" id="MCP1258786.1"/>
    </source>
</evidence>
<comment type="caution">
    <text evidence="7">The sequence shown here is derived from an EMBL/GenBank/DDBJ whole genome shotgun (WGS) entry which is preliminary data.</text>
</comment>
<evidence type="ECO:0000256" key="2">
    <source>
        <dbReference type="ARBA" id="ARBA00022475"/>
    </source>
</evidence>
<gene>
    <name evidence="7" type="ORF">NKW50_09320</name>
</gene>
<evidence type="ECO:0000256" key="5">
    <source>
        <dbReference type="ARBA" id="ARBA00023136"/>
    </source>
</evidence>